<sequence length="85" mass="10145">MQESYSIKIFVKEIQTLLIFYCSVWFNTGTIKIINEKFGEINDNNLKNKVIRSFSFSIGFLKFIITVSGFKWLCIENQLYYLIIW</sequence>
<dbReference type="EMBL" id="CADCXN010000080">
    <property type="protein sequence ID" value="CAA9891794.1"/>
    <property type="molecule type" value="Genomic_DNA"/>
</dbReference>
<reference evidence="2 3" key="1">
    <citation type="submission" date="2020-02" db="EMBL/GenBank/DDBJ databases">
        <authorList>
            <person name="Hogendoorn C."/>
        </authorList>
    </citation>
    <scope>NUCLEOTIDE SEQUENCE [LARGE SCALE GENOMIC DNA]</scope>
    <source>
        <strain evidence="2">METHB21</strain>
    </source>
</reference>
<evidence type="ECO:0000313" key="3">
    <source>
        <dbReference type="Proteomes" id="UP000494216"/>
    </source>
</evidence>
<dbReference type="Proteomes" id="UP000494216">
    <property type="component" value="Unassembled WGS sequence"/>
</dbReference>
<evidence type="ECO:0000313" key="2">
    <source>
        <dbReference type="EMBL" id="CAA9891794.1"/>
    </source>
</evidence>
<organism evidence="2 3">
    <name type="scientific">Candidatus Methylobacter favarea</name>
    <dbReference type="NCBI Taxonomy" id="2707345"/>
    <lineage>
        <taxon>Bacteria</taxon>
        <taxon>Pseudomonadati</taxon>
        <taxon>Pseudomonadota</taxon>
        <taxon>Gammaproteobacteria</taxon>
        <taxon>Methylococcales</taxon>
        <taxon>Methylococcaceae</taxon>
        <taxon>Methylobacter</taxon>
    </lineage>
</organism>
<feature type="transmembrane region" description="Helical" evidence="1">
    <location>
        <begin position="54"/>
        <end position="74"/>
    </location>
</feature>
<dbReference type="AlphaFoldDB" id="A0A8S0X929"/>
<accession>A0A8S0X929</accession>
<comment type="caution">
    <text evidence="2">The sequence shown here is derived from an EMBL/GenBank/DDBJ whole genome shotgun (WGS) entry which is preliminary data.</text>
</comment>
<protein>
    <submittedName>
        <fullName evidence="2">Uncharacterized protein</fullName>
    </submittedName>
</protein>
<keyword evidence="1" id="KW-0812">Transmembrane</keyword>
<name>A0A8S0X929_9GAMM</name>
<keyword evidence="3" id="KW-1185">Reference proteome</keyword>
<proteinExistence type="predicted"/>
<gene>
    <name evidence="2" type="ORF">METHB2_50065</name>
</gene>
<evidence type="ECO:0000256" key="1">
    <source>
        <dbReference type="SAM" id="Phobius"/>
    </source>
</evidence>
<keyword evidence="1" id="KW-0472">Membrane</keyword>
<keyword evidence="1" id="KW-1133">Transmembrane helix</keyword>